<evidence type="ECO:0000256" key="13">
    <source>
        <dbReference type="ARBA" id="ARBA00023180"/>
    </source>
</evidence>
<keyword evidence="13" id="KW-0325">Glycoprotein</keyword>
<dbReference type="GO" id="GO:0098703">
    <property type="term" value="P:calcium ion import across plasma membrane"/>
    <property type="evidence" value="ECO:0007669"/>
    <property type="project" value="TreeGrafter"/>
</dbReference>
<dbReference type="GO" id="GO:0005509">
    <property type="term" value="F:calcium ion binding"/>
    <property type="evidence" value="ECO:0007669"/>
    <property type="project" value="InterPro"/>
</dbReference>
<dbReference type="Pfam" id="PF00520">
    <property type="entry name" value="Ion_trans"/>
    <property type="match status" value="4"/>
</dbReference>
<evidence type="ECO:0000256" key="12">
    <source>
        <dbReference type="ARBA" id="ARBA00023136"/>
    </source>
</evidence>
<dbReference type="Gene3D" id="1.10.287.70">
    <property type="match status" value="4"/>
</dbReference>
<evidence type="ECO:0000256" key="14">
    <source>
        <dbReference type="ARBA" id="ARBA00023303"/>
    </source>
</evidence>
<feature type="compositionally biased region" description="Polar residues" evidence="17">
    <location>
        <begin position="145"/>
        <end position="160"/>
    </location>
</feature>
<dbReference type="Gene3D" id="1.20.120.350">
    <property type="entry name" value="Voltage-gated potassium channels. Chain C"/>
    <property type="match status" value="5"/>
</dbReference>
<feature type="transmembrane region" description="Helical" evidence="18">
    <location>
        <begin position="891"/>
        <end position="915"/>
    </location>
</feature>
<evidence type="ECO:0000256" key="15">
    <source>
        <dbReference type="ARBA" id="ARBA00061395"/>
    </source>
</evidence>
<dbReference type="VEuPathDB" id="FungiDB:C8Q69DRAFT_264257"/>
<dbReference type="InterPro" id="IPR005821">
    <property type="entry name" value="Ion_trans_dom"/>
</dbReference>
<dbReference type="Gene3D" id="1.10.238.10">
    <property type="entry name" value="EF-hand"/>
    <property type="match status" value="1"/>
</dbReference>
<keyword evidence="7 18" id="KW-0812">Transmembrane</keyword>
<dbReference type="STRING" id="264951.A0A443HV51"/>
<evidence type="ECO:0000256" key="10">
    <source>
        <dbReference type="ARBA" id="ARBA00022989"/>
    </source>
</evidence>
<feature type="compositionally biased region" description="Low complexity" evidence="17">
    <location>
        <begin position="2087"/>
        <end position="2104"/>
    </location>
</feature>
<evidence type="ECO:0000256" key="5">
    <source>
        <dbReference type="ARBA" id="ARBA00022568"/>
    </source>
</evidence>
<comment type="caution">
    <text evidence="20">The sequence shown here is derived from an EMBL/GenBank/DDBJ whole genome shotgun (WGS) entry which is preliminary data.</text>
</comment>
<feature type="compositionally biased region" description="Basic and acidic residues" evidence="17">
    <location>
        <begin position="275"/>
        <end position="286"/>
    </location>
</feature>
<keyword evidence="21" id="KW-1185">Reference proteome</keyword>
<feature type="transmembrane region" description="Helical" evidence="18">
    <location>
        <begin position="1663"/>
        <end position="1687"/>
    </location>
</feature>
<feature type="transmembrane region" description="Helical" evidence="18">
    <location>
        <begin position="1608"/>
        <end position="1627"/>
    </location>
</feature>
<dbReference type="RefSeq" id="XP_028485358.1">
    <property type="nucleotide sequence ID" value="XM_028626728.1"/>
</dbReference>
<evidence type="ECO:0000259" key="19">
    <source>
        <dbReference type="PROSITE" id="PS50222"/>
    </source>
</evidence>
<proteinExistence type="inferred from homology"/>
<feature type="transmembrane region" description="Helical" evidence="18">
    <location>
        <begin position="1198"/>
        <end position="1224"/>
    </location>
</feature>
<keyword evidence="9" id="KW-0851">Voltage-gated channel</keyword>
<evidence type="ECO:0000313" key="21">
    <source>
        <dbReference type="Proteomes" id="UP000283841"/>
    </source>
</evidence>
<keyword evidence="3" id="KW-1003">Cell membrane</keyword>
<feature type="compositionally biased region" description="Polar residues" evidence="17">
    <location>
        <begin position="43"/>
        <end position="52"/>
    </location>
</feature>
<dbReference type="InterPro" id="IPR011992">
    <property type="entry name" value="EF-hand-dom_pair"/>
</dbReference>
<feature type="transmembrane region" description="Helical" evidence="18">
    <location>
        <begin position="1546"/>
        <end position="1566"/>
    </location>
</feature>
<accession>A0A443HV51</accession>
<evidence type="ECO:0000256" key="11">
    <source>
        <dbReference type="ARBA" id="ARBA00023065"/>
    </source>
</evidence>
<keyword evidence="6" id="KW-0107">Calcium channel</keyword>
<feature type="domain" description="EF-hand" evidence="19">
    <location>
        <begin position="1801"/>
        <end position="1836"/>
    </location>
</feature>
<feature type="region of interest" description="Disordered" evidence="17">
    <location>
        <begin position="270"/>
        <end position="327"/>
    </location>
</feature>
<dbReference type="Proteomes" id="UP000283841">
    <property type="component" value="Unassembled WGS sequence"/>
</dbReference>
<feature type="transmembrane region" description="Helical" evidence="18">
    <location>
        <begin position="1344"/>
        <end position="1368"/>
    </location>
</feature>
<dbReference type="FunFam" id="1.10.287.70:FF:000093">
    <property type="entry name" value="Calcium channel subunit Cch1"/>
    <property type="match status" value="1"/>
</dbReference>
<evidence type="ECO:0000256" key="7">
    <source>
        <dbReference type="ARBA" id="ARBA00022692"/>
    </source>
</evidence>
<keyword evidence="4" id="KW-0597">Phosphoprotein</keyword>
<feature type="compositionally biased region" description="Basic and acidic residues" evidence="17">
    <location>
        <begin position="313"/>
        <end position="327"/>
    </location>
</feature>
<evidence type="ECO:0000256" key="6">
    <source>
        <dbReference type="ARBA" id="ARBA00022673"/>
    </source>
</evidence>
<dbReference type="FunFam" id="1.10.287.70:FF:000118">
    <property type="entry name" value="Calcium channel subunit Cch1"/>
    <property type="match status" value="1"/>
</dbReference>
<keyword evidence="11" id="KW-0406">Ion transport</keyword>
<keyword evidence="12 18" id="KW-0472">Membrane</keyword>
<evidence type="ECO:0000256" key="3">
    <source>
        <dbReference type="ARBA" id="ARBA00022475"/>
    </source>
</evidence>
<keyword evidence="2" id="KW-0813">Transport</keyword>
<keyword evidence="8" id="KW-0106">Calcium</keyword>
<dbReference type="GO" id="GO:0008331">
    <property type="term" value="F:high voltage-gated calcium channel activity"/>
    <property type="evidence" value="ECO:0007669"/>
    <property type="project" value="TreeGrafter"/>
</dbReference>
<feature type="compositionally biased region" description="Polar residues" evidence="17">
    <location>
        <begin position="174"/>
        <end position="183"/>
    </location>
</feature>
<feature type="transmembrane region" description="Helical" evidence="18">
    <location>
        <begin position="833"/>
        <end position="851"/>
    </location>
</feature>
<dbReference type="InterPro" id="IPR050599">
    <property type="entry name" value="VDCC_alpha-1_subunit"/>
</dbReference>
<feature type="compositionally biased region" description="Polar residues" evidence="17">
    <location>
        <begin position="2009"/>
        <end position="2039"/>
    </location>
</feature>
<dbReference type="FunFam" id="1.20.120.350:FF:000079">
    <property type="entry name" value="Calcium channel subunit Cch1"/>
    <property type="match status" value="1"/>
</dbReference>
<dbReference type="FunFam" id="1.20.120.350:FF:000098">
    <property type="entry name" value="Calcium channel subunit Cch1"/>
    <property type="match status" value="1"/>
</dbReference>
<organism evidence="20 21">
    <name type="scientific">Byssochlamys spectabilis</name>
    <name type="common">Paecilomyces variotii</name>
    <dbReference type="NCBI Taxonomy" id="264951"/>
    <lineage>
        <taxon>Eukaryota</taxon>
        <taxon>Fungi</taxon>
        <taxon>Dikarya</taxon>
        <taxon>Ascomycota</taxon>
        <taxon>Pezizomycotina</taxon>
        <taxon>Eurotiomycetes</taxon>
        <taxon>Eurotiomycetidae</taxon>
        <taxon>Eurotiales</taxon>
        <taxon>Thermoascaceae</taxon>
        <taxon>Paecilomyces</taxon>
    </lineage>
</organism>
<dbReference type="InterPro" id="IPR027359">
    <property type="entry name" value="Volt_channel_dom_sf"/>
</dbReference>
<gene>
    <name evidence="20" type="ORF">C8Q69DRAFT_264257</name>
</gene>
<feature type="transmembrane region" description="Helical" evidence="18">
    <location>
        <begin position="798"/>
        <end position="821"/>
    </location>
</feature>
<feature type="compositionally biased region" description="Low complexity" evidence="17">
    <location>
        <begin position="238"/>
        <end position="251"/>
    </location>
</feature>
<feature type="transmembrane region" description="Helical" evidence="18">
    <location>
        <begin position="1290"/>
        <end position="1310"/>
    </location>
</feature>
<keyword evidence="10 18" id="KW-1133">Transmembrane helix</keyword>
<dbReference type="PROSITE" id="PS50222">
    <property type="entry name" value="EF_HAND_2"/>
    <property type="match status" value="1"/>
</dbReference>
<evidence type="ECO:0000256" key="18">
    <source>
        <dbReference type="SAM" id="Phobius"/>
    </source>
</evidence>
<feature type="transmembrane region" description="Helical" evidence="18">
    <location>
        <begin position="1578"/>
        <end position="1596"/>
    </location>
</feature>
<feature type="region of interest" description="Disordered" evidence="17">
    <location>
        <begin position="1"/>
        <end position="251"/>
    </location>
</feature>
<reference evidence="20 21" key="1">
    <citation type="journal article" date="2018" name="Front. Microbiol.">
        <title>Genomic and genetic insights into a cosmopolitan fungus, Paecilomyces variotii (Eurotiales).</title>
        <authorList>
            <person name="Urquhart A.S."/>
            <person name="Mondo S.J."/>
            <person name="Makela M.R."/>
            <person name="Hane J.K."/>
            <person name="Wiebenga A."/>
            <person name="He G."/>
            <person name="Mihaltcheva S."/>
            <person name="Pangilinan J."/>
            <person name="Lipzen A."/>
            <person name="Barry K."/>
            <person name="de Vries R.P."/>
            <person name="Grigoriev I.V."/>
            <person name="Idnurm A."/>
        </authorList>
    </citation>
    <scope>NUCLEOTIDE SEQUENCE [LARGE SCALE GENOMIC DNA]</scope>
    <source>
        <strain evidence="20 21">CBS 101075</strain>
    </source>
</reference>
<dbReference type="EMBL" id="RCNU01000005">
    <property type="protein sequence ID" value="RWQ95713.1"/>
    <property type="molecule type" value="Genomic_DNA"/>
</dbReference>
<dbReference type="SUPFAM" id="SSF81324">
    <property type="entry name" value="Voltage-gated potassium channels"/>
    <property type="match status" value="4"/>
</dbReference>
<name>A0A443HV51_BYSSP</name>
<evidence type="ECO:0000256" key="9">
    <source>
        <dbReference type="ARBA" id="ARBA00022882"/>
    </source>
</evidence>
<dbReference type="PANTHER" id="PTHR45628">
    <property type="entry name" value="VOLTAGE-DEPENDENT CALCIUM CHANNEL TYPE A SUBUNIT ALPHA-1"/>
    <property type="match status" value="1"/>
</dbReference>
<comment type="subcellular location">
    <subcellularLocation>
        <location evidence="1">Cell membrane</location>
        <topology evidence="1">Multi-pass membrane protein</topology>
    </subcellularLocation>
</comment>
<feature type="transmembrane region" description="Helical" evidence="18">
    <location>
        <begin position="362"/>
        <end position="384"/>
    </location>
</feature>
<dbReference type="PANTHER" id="PTHR45628:SF7">
    <property type="entry name" value="VOLTAGE-DEPENDENT CALCIUM CHANNEL TYPE A SUBUNIT ALPHA-1"/>
    <property type="match status" value="1"/>
</dbReference>
<evidence type="ECO:0000256" key="17">
    <source>
        <dbReference type="SAM" id="MobiDB-lite"/>
    </source>
</evidence>
<evidence type="ECO:0000313" key="20">
    <source>
        <dbReference type="EMBL" id="RWQ95713.1"/>
    </source>
</evidence>
<dbReference type="SUPFAM" id="SSF47473">
    <property type="entry name" value="EF-hand"/>
    <property type="match status" value="1"/>
</dbReference>
<feature type="transmembrane region" description="Helical" evidence="18">
    <location>
        <begin position="1763"/>
        <end position="1782"/>
    </location>
</feature>
<comment type="similarity">
    <text evidence="15">Belongs to the calcium channel alpha-1 subunit (TC 1.A.1.11) family.</text>
</comment>
<feature type="transmembrane region" description="Helical" evidence="18">
    <location>
        <begin position="857"/>
        <end position="879"/>
    </location>
</feature>
<feature type="transmembrane region" description="Helical" evidence="18">
    <location>
        <begin position="701"/>
        <end position="731"/>
    </location>
</feature>
<dbReference type="InterPro" id="IPR002048">
    <property type="entry name" value="EF_hand_dom"/>
</dbReference>
<feature type="transmembrane region" description="Helical" evidence="18">
    <location>
        <begin position="509"/>
        <end position="528"/>
    </location>
</feature>
<dbReference type="GeneID" id="39596005"/>
<protein>
    <recommendedName>
        <fullName evidence="16">Calcium-channel protein CCH1</fullName>
    </recommendedName>
</protein>
<feature type="transmembrane region" description="Helical" evidence="18">
    <location>
        <begin position="772"/>
        <end position="792"/>
    </location>
</feature>
<keyword evidence="14" id="KW-0407">Ion channel</keyword>
<evidence type="ECO:0000256" key="4">
    <source>
        <dbReference type="ARBA" id="ARBA00022553"/>
    </source>
</evidence>
<feature type="transmembrane region" description="Helical" evidence="18">
    <location>
        <begin position="566"/>
        <end position="586"/>
    </location>
</feature>
<evidence type="ECO:0000256" key="8">
    <source>
        <dbReference type="ARBA" id="ARBA00022837"/>
    </source>
</evidence>
<feature type="transmembrane region" description="Helical" evidence="18">
    <location>
        <begin position="970"/>
        <end position="995"/>
    </location>
</feature>
<evidence type="ECO:0000256" key="16">
    <source>
        <dbReference type="ARBA" id="ARBA00067459"/>
    </source>
</evidence>
<evidence type="ECO:0000256" key="1">
    <source>
        <dbReference type="ARBA" id="ARBA00004651"/>
    </source>
</evidence>
<feature type="transmembrane region" description="Helical" evidence="18">
    <location>
        <begin position="396"/>
        <end position="421"/>
    </location>
</feature>
<feature type="transmembrane region" description="Helical" evidence="18">
    <location>
        <begin position="1466"/>
        <end position="1487"/>
    </location>
</feature>
<dbReference type="GO" id="GO:0005891">
    <property type="term" value="C:voltage-gated calcium channel complex"/>
    <property type="evidence" value="ECO:0007669"/>
    <property type="project" value="TreeGrafter"/>
</dbReference>
<feature type="transmembrane region" description="Helical" evidence="18">
    <location>
        <begin position="677"/>
        <end position="695"/>
    </location>
</feature>
<evidence type="ECO:0000256" key="2">
    <source>
        <dbReference type="ARBA" id="ARBA00022448"/>
    </source>
</evidence>
<feature type="region of interest" description="Disordered" evidence="17">
    <location>
        <begin position="2000"/>
        <end position="2134"/>
    </location>
</feature>
<sequence>MASQNHGSDQDIRPGNQSIPLQDLSRPPEAVAADERGRRRRTNSAGSPLSTHGSRRSLIGRGSLRRYERIAEDSPSPIERTGSYMNQPTRAGARPVPSPYVSDPGDASPIEDPAGFAAAMTSVGLSFDGPQPQTPPSYPRGLASRGNSYTEGNLERNSTNEMDDFLGPTDTNEDTTPLTNRQYLQPMDGASDAGRSYDDRSSTHTVHLTDGVRPGSRLGDDLPNLESGTGRRADRSRSLSPSASGSALSRAGSMMRMMSQRVVNLSNEPEVVEQSLRRRDSLKSARLEGPPPLPAMTEYAHDTSSTTSLKVEPQIEKPRPRSKDWRYRSNPLRGRSLGILAPDNPLRMRLCDILVHPFTEPFILIVIIVQTVLLAVESAHPVFVHPRSRRWGSSNLDYAFFVIFIIYTLELIARILVSGFIKNPTEYSTLNRSLGARKALAEKTKNLFTPQRQLSTKKPTTEPVELQPSVIRTFTGMNPQEDLDDPLQRQRVRLAHRAFLRHSFNRLDFVAVISFWISFGLSLTGYEFDHHMYVFQMMSCLRILRLLGLTNGTSVILRSLKKAAPLLVHVAFLIGFFWLLFAIVGIQSFKSSLRRTCTWIGQDGQDNFTSNDAYGTLQFCGGYLDAVDGSPKPWVTADGVASGFTPKGYLCPQGSVCVEGSNPYNGTVSFDNILQSLELVFVVMSSNTFTDLMYYTTDSDYLASALFFAFGIVILSLWLVNLLVAVITSSFQVIREESKRSAFAVDKIDEPGQTETTPHKVSQLKRLYDKTYWLWISVIAFDLVVQCLRSSTMGEDRAAFINNTEVGVTFVLLIEIILRFASDWRRFHKSRRNWVDLALAVITCVILLPPIRTDERAYSALTLFQVLRIYRIVLAFAVTRDLIMIVFRNTVGLLNLILFVFLITFLAAIFAAQLFRGQIPQQDDNGNTVEMNFFTIYNSFLGMYQILSSENWTTILYDATNFTSGFHTSWISASFFIMWFILASFIILNMFIAVIQESFDVSEDEKRLQQVKAFLREKHVAGPSQGNLPLLSIFKFGRNSDRYRDPLDHGPAALEMLLKDAVVHEFLDEQDTPVEPRRADSIPLAVAPEEPARPGFWAKIRGKITSLVTNKEPNPFYSKLQVSREYDHLDPRSMAREVVSAAEQRKRAQREYLQNHPNYNKSLFIFAPNNPVRRFCQRIVGPGRGTQRFEGVDPYKPVWYTFSAFIYAAIVAMVLIACITTPIYQRDYSMKHRELVLDQEGKVINSTYGARNWYVWTDMGFAALFTIEAIIKVIADGLFWTPNAYFRSSWGFIDGVVLITLWINVITSLFQNGTASRAVGAFKALRALRLLNVSDSARDTFHSVIILGGWKVISAAFVSMSFLIPFAIYGLTLFNGQMISCNDDNIPNGNLSYCVDEYMSSPYNWDVLAPRVAANSYYSFDNFGDALFILFQIVSQEGWIDVQWSAMSMTGKGHQPQPYASQANGLYFIVFNLLGAVFVLTLFVSVFMRNYTEQTGVAFLTAEQRSWLELRKLLRQISPSKRSINARSKRWKIWCYRIAVKKHGRWPRCVTTILLLHLTLLILEFYPSVTWWDTTREALFFIFTWFYIANVVIRIIGLGWHRFRKSSWDLYSVLSVSGTFITTLLAFGSTSQAIIELNKLFLVSITLLIIPRNNQLDQLFKTAAASLTAIGNLLATWFVLFLVYAIAMTQTFGLTKFGSNENNNLNFRDVPKALIFLFRTSCGEGWNQLMEDFATMQPPQCTLSEDFFGSDCGSPAWARGLFITWNIISMYIFVSLFVSLIFESFSYVYQRSSGLYAINREELRRFKQAWSTFDPDGTGYISKEQFPRLLGELSGIFEMRVYDGEFTVGRILERCRTIPSGAFTRSGPVEGVDLDELRRIINRIPVNTIRARRAKLNVFYEEVLVSADPDFGISFTSCLMILAHHNVISDSKSLRLEEFLRRRTRLQRVEETVRRKTVIGFFDTLYWSRQFRRNIQAKSLGRMTAVPQFAVPEIFVDHGDGEGPEWDNDNTAITPSHASSEPSSPMLSPATRNRGSSIASRGAGLPRIDTTLAGHGSGASTPTEWAAISPSLSPRRPMEVETSYFGASGPDDSASPRSSRDNSGMNVNDVMESLDNSAWGESIRRSFTQHRSRD</sequence>
<keyword evidence="5" id="KW-0109">Calcium transport</keyword>